<dbReference type="InterPro" id="IPR051257">
    <property type="entry name" value="Diverse_CBS-Domain"/>
</dbReference>
<dbReference type="Proteomes" id="UP000018542">
    <property type="component" value="Chromosome"/>
</dbReference>
<dbReference type="Pfam" id="PF00571">
    <property type="entry name" value="CBS"/>
    <property type="match status" value="2"/>
</dbReference>
<name>V5SFQ4_9HYPH</name>
<dbReference type="AlphaFoldDB" id="V5SFQ4"/>
<dbReference type="CDD" id="cd04623">
    <property type="entry name" value="CBS_pair_bac_euk"/>
    <property type="match status" value="1"/>
</dbReference>
<dbReference type="SMART" id="SM00116">
    <property type="entry name" value="CBS"/>
    <property type="match status" value="2"/>
</dbReference>
<dbReference type="PROSITE" id="PS51371">
    <property type="entry name" value="CBS"/>
    <property type="match status" value="2"/>
</dbReference>
<keyword evidence="1 2" id="KW-0129">CBS domain</keyword>
<feature type="domain" description="CBS" evidence="3">
    <location>
        <begin position="76"/>
        <end position="131"/>
    </location>
</feature>
<feature type="domain" description="CBS" evidence="3">
    <location>
        <begin position="10"/>
        <end position="67"/>
    </location>
</feature>
<evidence type="ECO:0000256" key="1">
    <source>
        <dbReference type="ARBA" id="ARBA00023122"/>
    </source>
</evidence>
<dbReference type="Gene3D" id="3.10.580.10">
    <property type="entry name" value="CBS-domain"/>
    <property type="match status" value="1"/>
</dbReference>
<dbReference type="PANTHER" id="PTHR43080">
    <property type="entry name" value="CBS DOMAIN-CONTAINING PROTEIN CBSX3, MITOCHONDRIAL"/>
    <property type="match status" value="1"/>
</dbReference>
<dbReference type="OrthoDB" id="9807125at2"/>
<dbReference type="HOGENOM" id="CLU_040681_3_2_5"/>
<dbReference type="InterPro" id="IPR046342">
    <property type="entry name" value="CBS_dom_sf"/>
</dbReference>
<dbReference type="EMBL" id="CP006912">
    <property type="protein sequence ID" value="AHB49358.1"/>
    <property type="molecule type" value="Genomic_DNA"/>
</dbReference>
<dbReference type="InterPro" id="IPR044725">
    <property type="entry name" value="CBSX3_CBS_dom"/>
</dbReference>
<dbReference type="RefSeq" id="WP_023788252.1">
    <property type="nucleotide sequence ID" value="NC_022997.1"/>
</dbReference>
<evidence type="ECO:0000256" key="2">
    <source>
        <dbReference type="PROSITE-ProRule" id="PRU00703"/>
    </source>
</evidence>
<dbReference type="KEGG" id="hni:W911_14710"/>
<sequence>MITVRHVLNQKPRHLHHIHPDATVRDALKTMAEHNIGALVVMDDGHVAGVITERDYARKIVLMGRTSLETPVREIMTRRVIFARPEQSVEESLAVMTARTVRHLPVLDQNTVIGLVSIGDLVKAVIADKQFIIEQLETYIQGDNR</sequence>
<dbReference type="SUPFAM" id="SSF54631">
    <property type="entry name" value="CBS-domain pair"/>
    <property type="match status" value="1"/>
</dbReference>
<organism evidence="4 5">
    <name type="scientific">Hyphomicrobium nitrativorans NL23</name>
    <dbReference type="NCBI Taxonomy" id="1029756"/>
    <lineage>
        <taxon>Bacteria</taxon>
        <taxon>Pseudomonadati</taxon>
        <taxon>Pseudomonadota</taxon>
        <taxon>Alphaproteobacteria</taxon>
        <taxon>Hyphomicrobiales</taxon>
        <taxon>Hyphomicrobiaceae</taxon>
        <taxon>Hyphomicrobium</taxon>
    </lineage>
</organism>
<reference evidence="4 5" key="1">
    <citation type="journal article" date="2014" name="Genome Announc.">
        <title>Complete Genome Sequence of Hyphomicrobium nitrativorans Strain NL23, a Denitrifying Bacterium Isolated from Biofilm of a Methanol-Fed Denitrification System Treating Seawater at the Montreal Biodome.</title>
        <authorList>
            <person name="Martineau C."/>
            <person name="Villeneuve C."/>
            <person name="Mauffrey F."/>
            <person name="Villemur R."/>
        </authorList>
    </citation>
    <scope>NUCLEOTIDE SEQUENCE [LARGE SCALE GENOMIC DNA]</scope>
    <source>
        <strain evidence="4">NL23</strain>
    </source>
</reference>
<evidence type="ECO:0000313" key="5">
    <source>
        <dbReference type="Proteomes" id="UP000018542"/>
    </source>
</evidence>
<protein>
    <submittedName>
        <fullName evidence="4">Inosine-5-monophosphate dehydrogenase</fullName>
    </submittedName>
</protein>
<dbReference type="STRING" id="1029756.W911_14710"/>
<dbReference type="PANTHER" id="PTHR43080:SF2">
    <property type="entry name" value="CBS DOMAIN-CONTAINING PROTEIN"/>
    <property type="match status" value="1"/>
</dbReference>
<accession>V5SFQ4</accession>
<dbReference type="PATRIC" id="fig|1029756.8.peg.3062"/>
<keyword evidence="5" id="KW-1185">Reference proteome</keyword>
<dbReference type="InterPro" id="IPR000644">
    <property type="entry name" value="CBS_dom"/>
</dbReference>
<evidence type="ECO:0000259" key="3">
    <source>
        <dbReference type="PROSITE" id="PS51371"/>
    </source>
</evidence>
<evidence type="ECO:0000313" key="4">
    <source>
        <dbReference type="EMBL" id="AHB49358.1"/>
    </source>
</evidence>
<proteinExistence type="predicted"/>
<gene>
    <name evidence="4" type="ORF">W911_14710</name>
</gene>